<feature type="signal peptide" evidence="1">
    <location>
        <begin position="1"/>
        <end position="23"/>
    </location>
</feature>
<dbReference type="InterPro" id="IPR008966">
    <property type="entry name" value="Adhesion_dom_sf"/>
</dbReference>
<dbReference type="InterPro" id="IPR036937">
    <property type="entry name" value="Adhesion_dom_fimbrial_sf"/>
</dbReference>
<organism evidence="2 3">
    <name type="scientific">Pragia fontium DSM 5563 = ATCC 49100</name>
    <dbReference type="NCBI Taxonomy" id="1122977"/>
    <lineage>
        <taxon>Bacteria</taxon>
        <taxon>Pseudomonadati</taxon>
        <taxon>Pseudomonadota</taxon>
        <taxon>Gammaproteobacteria</taxon>
        <taxon>Enterobacterales</taxon>
        <taxon>Budviciaceae</taxon>
        <taxon>Pragia</taxon>
    </lineage>
</organism>
<dbReference type="GO" id="GO:0009289">
    <property type="term" value="C:pilus"/>
    <property type="evidence" value="ECO:0007669"/>
    <property type="project" value="InterPro"/>
</dbReference>
<protein>
    <submittedName>
        <fullName evidence="2">Pilin (Type 1 fimbria component protein)</fullName>
    </submittedName>
</protein>
<dbReference type="EMBL" id="FOLW01000001">
    <property type="protein sequence ID" value="SFC05180.1"/>
    <property type="molecule type" value="Genomic_DNA"/>
</dbReference>
<keyword evidence="1" id="KW-0732">Signal</keyword>
<dbReference type="SUPFAM" id="SSF49401">
    <property type="entry name" value="Bacterial adhesins"/>
    <property type="match status" value="1"/>
</dbReference>
<name>A0AAJ5BFU6_9GAMM</name>
<comment type="caution">
    <text evidence="2">The sequence shown here is derived from an EMBL/GenBank/DDBJ whole genome shotgun (WGS) entry which is preliminary data.</text>
</comment>
<dbReference type="RefSeq" id="WP_074820194.1">
    <property type="nucleotide sequence ID" value="NZ_FOLW01000001.1"/>
</dbReference>
<dbReference type="Gene3D" id="2.60.40.1090">
    <property type="entry name" value="Fimbrial-type adhesion domain"/>
    <property type="match status" value="1"/>
</dbReference>
<reference evidence="2 3" key="1">
    <citation type="submission" date="2016-10" db="EMBL/GenBank/DDBJ databases">
        <authorList>
            <person name="Varghese N."/>
            <person name="Submissions S."/>
        </authorList>
    </citation>
    <scope>NUCLEOTIDE SEQUENCE [LARGE SCALE GENOMIC DNA]</scope>
    <source>
        <strain evidence="2 3">DSM 5563</strain>
    </source>
</reference>
<evidence type="ECO:0000313" key="2">
    <source>
        <dbReference type="EMBL" id="SFC05180.1"/>
    </source>
</evidence>
<evidence type="ECO:0000313" key="3">
    <source>
        <dbReference type="Proteomes" id="UP000226420"/>
    </source>
</evidence>
<dbReference type="Proteomes" id="UP000226420">
    <property type="component" value="Unassembled WGS sequence"/>
</dbReference>
<evidence type="ECO:0000256" key="1">
    <source>
        <dbReference type="SAM" id="SignalP"/>
    </source>
</evidence>
<dbReference type="AlphaFoldDB" id="A0AAJ5BFU6"/>
<proteinExistence type="predicted"/>
<dbReference type="GO" id="GO:0007155">
    <property type="term" value="P:cell adhesion"/>
    <property type="evidence" value="ECO:0007669"/>
    <property type="project" value="InterPro"/>
</dbReference>
<gene>
    <name evidence="2" type="ORF">SAMN02745723_101260</name>
</gene>
<sequence>MRNGWRYGLGLLSLMLASAAVQADVPVTVSAVIVAPVCQVTGVNGQSQLEMRFDDVLVQHAGTAKAERSVGIKVNCTAGAPAGKSLKMYLTPTAYGVMRNMGSNVLSTSMTEVGIALTYNKNPLNIGQWLPIQAGFFTLTGQVVIPDGITVVEGGEFSAGASLFASYM</sequence>
<accession>A0AAJ5BFU6</accession>
<feature type="chain" id="PRO_5042595245" evidence="1">
    <location>
        <begin position="24"/>
        <end position="168"/>
    </location>
</feature>